<feature type="non-terminal residue" evidence="2">
    <location>
        <position position="106"/>
    </location>
</feature>
<dbReference type="Proteomes" id="UP000553459">
    <property type="component" value="Unassembled WGS sequence"/>
</dbReference>
<sequence length="106" mass="10804">LGVVTNTGFLRRLVASTAFGTGEVHTSWLDGSAADELLTAPTVPGSAAALAARSWADEHLVAGPGPWEALDGWRSAGPARPVTVTLLDPTGQAQQVPVGPGDLPRP</sequence>
<dbReference type="RefSeq" id="WP_212995078.1">
    <property type="nucleotide sequence ID" value="NZ_JAAABJ010000350.1"/>
</dbReference>
<organism evidence="2 3">
    <name type="scientific">Elizabethkingia argenteiflava</name>
    <dbReference type="NCBI Taxonomy" id="2681556"/>
    <lineage>
        <taxon>Bacteria</taxon>
        <taxon>Pseudomonadati</taxon>
        <taxon>Bacteroidota</taxon>
        <taxon>Flavobacteriia</taxon>
        <taxon>Flavobacteriales</taxon>
        <taxon>Weeksellaceae</taxon>
        <taxon>Elizabethkingia</taxon>
    </lineage>
</organism>
<accession>A0A845PUJ1</accession>
<feature type="non-terminal residue" evidence="2">
    <location>
        <position position="1"/>
    </location>
</feature>
<evidence type="ECO:0000313" key="2">
    <source>
        <dbReference type="EMBL" id="NAW50566.1"/>
    </source>
</evidence>
<name>A0A845PUJ1_9FLAO</name>
<feature type="region of interest" description="Disordered" evidence="1">
    <location>
        <begin position="81"/>
        <end position="106"/>
    </location>
</feature>
<evidence type="ECO:0000256" key="1">
    <source>
        <dbReference type="SAM" id="MobiDB-lite"/>
    </source>
</evidence>
<gene>
    <name evidence="2" type="ORF">GNY06_03915</name>
</gene>
<dbReference type="EMBL" id="JAAABJ010000350">
    <property type="protein sequence ID" value="NAW50566.1"/>
    <property type="molecule type" value="Genomic_DNA"/>
</dbReference>
<comment type="caution">
    <text evidence="2">The sequence shown here is derived from an EMBL/GenBank/DDBJ whole genome shotgun (WGS) entry which is preliminary data.</text>
</comment>
<proteinExistence type="predicted"/>
<evidence type="ECO:0000313" key="3">
    <source>
        <dbReference type="Proteomes" id="UP000553459"/>
    </source>
</evidence>
<dbReference type="AlphaFoldDB" id="A0A845PUJ1"/>
<keyword evidence="3" id="KW-1185">Reference proteome</keyword>
<reference evidence="2 3" key="1">
    <citation type="submission" date="2019-11" db="EMBL/GenBank/DDBJ databases">
        <title>Characterization of Elizabethkingia argenteiflava sp. nov., isolated from inner surface of Soybean Pods.</title>
        <authorList>
            <person name="Mo S."/>
        </authorList>
    </citation>
    <scope>NUCLEOTIDE SEQUENCE [LARGE SCALE GENOMIC DNA]</scope>
    <source>
        <strain evidence="2 3">YB22</strain>
    </source>
</reference>
<protein>
    <submittedName>
        <fullName evidence="2">Uncharacterized protein</fullName>
    </submittedName>
</protein>